<keyword evidence="2" id="KW-0862">Zinc</keyword>
<feature type="binding site" evidence="2">
    <location>
        <position position="288"/>
    </location>
    <ligand>
        <name>Zn(2+)</name>
        <dbReference type="ChEBI" id="CHEBI:29105"/>
        <label>2</label>
    </ligand>
</feature>
<dbReference type="NCBIfam" id="TIGR00269">
    <property type="entry name" value="TIGR00269 family protein"/>
    <property type="match status" value="1"/>
</dbReference>
<dbReference type="GO" id="GO:0000049">
    <property type="term" value="F:tRNA binding"/>
    <property type="evidence" value="ECO:0007669"/>
    <property type="project" value="InterPro"/>
</dbReference>
<dbReference type="PIRSF" id="PIRSF004976">
    <property type="entry name" value="ATPase_YdaO"/>
    <property type="match status" value="1"/>
</dbReference>
<reference evidence="5" key="1">
    <citation type="journal article" date="2020" name="mSystems">
        <title>Genome- and Community-Level Interaction Insights into Carbon Utilization and Element Cycling Functions of Hydrothermarchaeota in Hydrothermal Sediment.</title>
        <authorList>
            <person name="Zhou Z."/>
            <person name="Liu Y."/>
            <person name="Xu W."/>
            <person name="Pan J."/>
            <person name="Luo Z.H."/>
            <person name="Li M."/>
        </authorList>
    </citation>
    <scope>NUCLEOTIDE SEQUENCE [LARGE SCALE GENOMIC DNA]</scope>
    <source>
        <strain evidence="5">SpSt-125</strain>
    </source>
</reference>
<feature type="binding site" evidence="2">
    <location>
        <position position="300"/>
    </location>
    <ligand>
        <name>Zn(2+)</name>
        <dbReference type="ChEBI" id="CHEBI:29105"/>
        <label>2</label>
    </ligand>
</feature>
<feature type="binding site" evidence="2">
    <location>
        <position position="285"/>
    </location>
    <ligand>
        <name>Zn(2+)</name>
        <dbReference type="ChEBI" id="CHEBI:29105"/>
        <label>2</label>
    </ligand>
</feature>
<dbReference type="InterPro" id="IPR000541">
    <property type="entry name" value="Ncs6/Tuc1/Ctu1"/>
</dbReference>
<feature type="binding site" evidence="2">
    <location>
        <position position="28"/>
    </location>
    <ligand>
        <name>Zn(2+)</name>
        <dbReference type="ChEBI" id="CHEBI:29105"/>
        <label>1</label>
    </ligand>
</feature>
<organism evidence="5">
    <name type="scientific">Ignisphaera aggregans</name>
    <dbReference type="NCBI Taxonomy" id="334771"/>
    <lineage>
        <taxon>Archaea</taxon>
        <taxon>Thermoproteota</taxon>
        <taxon>Thermoprotei</taxon>
        <taxon>Desulfurococcales</taxon>
        <taxon>Desulfurococcaceae</taxon>
        <taxon>Ignisphaera</taxon>
    </lineage>
</organism>
<keyword evidence="1" id="KW-0808">Transferase</keyword>
<feature type="binding site" evidence="3">
    <location>
        <begin position="59"/>
        <end position="61"/>
    </location>
    <ligand>
        <name>ATP</name>
        <dbReference type="ChEBI" id="CHEBI:30616"/>
    </ligand>
</feature>
<dbReference type="Pfam" id="PF01171">
    <property type="entry name" value="ATP_bind_3"/>
    <property type="match status" value="1"/>
</dbReference>
<dbReference type="PANTHER" id="PTHR11807:SF12">
    <property type="entry name" value="CYTOPLASMIC TRNA 2-THIOLATION PROTEIN 1"/>
    <property type="match status" value="1"/>
</dbReference>
<feature type="binding site" evidence="3">
    <location>
        <position position="65"/>
    </location>
    <ligand>
        <name>ATP</name>
        <dbReference type="ChEBI" id="CHEBI:30616"/>
    </ligand>
</feature>
<feature type="binding site" evidence="3">
    <location>
        <position position="166"/>
    </location>
    <ligand>
        <name>ATP</name>
        <dbReference type="ChEBI" id="CHEBI:30616"/>
    </ligand>
</feature>
<dbReference type="PANTHER" id="PTHR11807">
    <property type="entry name" value="ATPASES OF THE PP SUPERFAMILY-RELATED"/>
    <property type="match status" value="1"/>
</dbReference>
<keyword evidence="2" id="KW-0479">Metal-binding</keyword>
<feature type="binding site" evidence="3">
    <location>
        <position position="171"/>
    </location>
    <ligand>
        <name>ATP</name>
        <dbReference type="ChEBI" id="CHEBI:30616"/>
    </ligand>
</feature>
<dbReference type="InterPro" id="IPR011063">
    <property type="entry name" value="TilS/TtcA_N"/>
</dbReference>
<protein>
    <submittedName>
        <fullName evidence="5">TIGR00269 family protein</fullName>
    </submittedName>
</protein>
<feature type="binding site" evidence="3">
    <location>
        <position position="89"/>
    </location>
    <ligand>
        <name>ATP</name>
        <dbReference type="ChEBI" id="CHEBI:30616"/>
    </ligand>
</feature>
<dbReference type="GO" id="GO:0016740">
    <property type="term" value="F:transferase activity"/>
    <property type="evidence" value="ECO:0007669"/>
    <property type="project" value="UniProtKB-KW"/>
</dbReference>
<accession>A0A7J2U6Q3</accession>
<sequence length="332" mass="37368">MSRGKFLKCSFCEEPVVTIVRYAKLRLCKKHFTEFIHRKVLKTIERYRLVERGCRILVAVSGGKDSTALLHILSALSKQLGFEVIALHIDLGIGEYSKKARVVVEKLCKDLGVPLVLLDLKEMIGAGITDLVAKSKRLACSLCGLVKRYLMNVTAFELKAHAIALGHHLDDLLPYIVKSFVLQNLSEIGKLGPKTESREVFIGRIRPLYEVSESETTLYAYFQSLPIVDESCPYTARKGSIEDEIRRFLNNVEVKRPGFKIAFARAVAKNMEFYKKGLMSGVSACNYCGMPALSNMCAFCKLTYRLLGKPMGPEIRDRIRKTLIELKLVAQQ</sequence>
<dbReference type="AlphaFoldDB" id="A0A7J2U6Q3"/>
<name>A0A7J2U6Q3_9CREN</name>
<dbReference type="GO" id="GO:0002143">
    <property type="term" value="P:tRNA wobble position uridine thiolation"/>
    <property type="evidence" value="ECO:0007669"/>
    <property type="project" value="TreeGrafter"/>
</dbReference>
<dbReference type="Gene3D" id="3.40.50.620">
    <property type="entry name" value="HUPs"/>
    <property type="match status" value="1"/>
</dbReference>
<evidence type="ECO:0000259" key="4">
    <source>
        <dbReference type="Pfam" id="PF01171"/>
    </source>
</evidence>
<evidence type="ECO:0000256" key="1">
    <source>
        <dbReference type="ARBA" id="ARBA00022679"/>
    </source>
</evidence>
<dbReference type="SUPFAM" id="SSF52402">
    <property type="entry name" value="Adenine nucleotide alpha hydrolases-like"/>
    <property type="match status" value="1"/>
</dbReference>
<dbReference type="InterPro" id="IPR014729">
    <property type="entry name" value="Rossmann-like_a/b/a_fold"/>
</dbReference>
<evidence type="ECO:0000313" key="5">
    <source>
        <dbReference type="EMBL" id="HEM68027.1"/>
    </source>
</evidence>
<keyword evidence="3" id="KW-0547">Nucleotide-binding</keyword>
<evidence type="ECO:0000256" key="3">
    <source>
        <dbReference type="PIRSR" id="PIRSR004976-51"/>
    </source>
</evidence>
<feature type="domain" description="tRNA(Ile)-lysidine/2-thiocytidine synthase N-terminal" evidence="4">
    <location>
        <begin position="56"/>
        <end position="226"/>
    </location>
</feature>
<dbReference type="GO" id="GO:0002144">
    <property type="term" value="C:cytosolic tRNA wobble base thiouridylase complex"/>
    <property type="evidence" value="ECO:0007669"/>
    <property type="project" value="TreeGrafter"/>
</dbReference>
<comment type="caution">
    <text evidence="5">The sequence shown here is derived from an EMBL/GenBank/DDBJ whole genome shotgun (WGS) entry which is preliminary data.</text>
</comment>
<dbReference type="EMBL" id="DSEU01000074">
    <property type="protein sequence ID" value="HEM68027.1"/>
    <property type="molecule type" value="Genomic_DNA"/>
</dbReference>
<gene>
    <name evidence="5" type="ORF">ENO26_10785</name>
</gene>
<feature type="binding site" evidence="2">
    <location>
        <position position="12"/>
    </location>
    <ligand>
        <name>Zn(2+)</name>
        <dbReference type="ChEBI" id="CHEBI:29105"/>
        <label>1</label>
    </ligand>
</feature>
<feature type="binding site" evidence="2">
    <location>
        <position position="9"/>
    </location>
    <ligand>
        <name>Zn(2+)</name>
        <dbReference type="ChEBI" id="CHEBI:29105"/>
        <label>1</label>
    </ligand>
</feature>
<proteinExistence type="predicted"/>
<keyword evidence="3" id="KW-0067">ATP-binding</keyword>
<dbReference type="GO" id="GO:0046872">
    <property type="term" value="F:metal ion binding"/>
    <property type="evidence" value="ECO:0007669"/>
    <property type="project" value="UniProtKB-KW"/>
</dbReference>
<dbReference type="GO" id="GO:0005524">
    <property type="term" value="F:ATP binding"/>
    <property type="evidence" value="ECO:0007669"/>
    <property type="project" value="UniProtKB-KW"/>
</dbReference>
<dbReference type="InterPro" id="IPR035107">
    <property type="entry name" value="tRNA_thiolation_TtcA_Ctu1"/>
</dbReference>
<evidence type="ECO:0000256" key="2">
    <source>
        <dbReference type="PIRSR" id="PIRSR004976-50"/>
    </source>
</evidence>
<feature type="binding site" evidence="2">
    <location>
        <position position="297"/>
    </location>
    <ligand>
        <name>Zn(2+)</name>
        <dbReference type="ChEBI" id="CHEBI:29105"/>
        <label>2</label>
    </ligand>
</feature>
<feature type="binding site" evidence="2">
    <location>
        <position position="31"/>
    </location>
    <ligand>
        <name>Zn(2+)</name>
        <dbReference type="ChEBI" id="CHEBI:29105"/>
        <label>1</label>
    </ligand>
</feature>